<dbReference type="RefSeq" id="WP_188543256.1">
    <property type="nucleotide sequence ID" value="NZ_BMCU01000001.1"/>
</dbReference>
<gene>
    <name evidence="3" type="ORF">GCM10007304_06690</name>
</gene>
<organism evidence="3 4">
    <name type="scientific">Rhodococcoides trifolii</name>
    <dbReference type="NCBI Taxonomy" id="908250"/>
    <lineage>
        <taxon>Bacteria</taxon>
        <taxon>Bacillati</taxon>
        <taxon>Actinomycetota</taxon>
        <taxon>Actinomycetes</taxon>
        <taxon>Mycobacteriales</taxon>
        <taxon>Nocardiaceae</taxon>
        <taxon>Rhodococcoides</taxon>
    </lineage>
</organism>
<name>A0A917FND3_9NOCA</name>
<accession>A0A917FND3</accession>
<comment type="caution">
    <text evidence="3">The sequence shown here is derived from an EMBL/GenBank/DDBJ whole genome shotgun (WGS) entry which is preliminary data.</text>
</comment>
<evidence type="ECO:0000256" key="1">
    <source>
        <dbReference type="SAM" id="MobiDB-lite"/>
    </source>
</evidence>
<dbReference type="GO" id="GO:1902201">
    <property type="term" value="P:negative regulation of bacterial-type flagellum-dependent cell motility"/>
    <property type="evidence" value="ECO:0007669"/>
    <property type="project" value="TreeGrafter"/>
</dbReference>
<dbReference type="GO" id="GO:0043709">
    <property type="term" value="P:cell adhesion involved in single-species biofilm formation"/>
    <property type="evidence" value="ECO:0007669"/>
    <property type="project" value="TreeGrafter"/>
</dbReference>
<feature type="compositionally biased region" description="Basic residues" evidence="1">
    <location>
        <begin position="316"/>
        <end position="325"/>
    </location>
</feature>
<reference evidence="3" key="2">
    <citation type="submission" date="2020-09" db="EMBL/GenBank/DDBJ databases">
        <authorList>
            <person name="Sun Q."/>
            <person name="Sedlacek I."/>
        </authorList>
    </citation>
    <scope>NUCLEOTIDE SEQUENCE</scope>
    <source>
        <strain evidence="3">CCM 7905</strain>
    </source>
</reference>
<feature type="domain" description="GGDEF" evidence="2">
    <location>
        <begin position="202"/>
        <end position="326"/>
    </location>
</feature>
<dbReference type="PROSITE" id="PS50887">
    <property type="entry name" value="GGDEF"/>
    <property type="match status" value="1"/>
</dbReference>
<dbReference type="NCBIfam" id="TIGR00254">
    <property type="entry name" value="GGDEF"/>
    <property type="match status" value="1"/>
</dbReference>
<dbReference type="GO" id="GO:0052621">
    <property type="term" value="F:diguanylate cyclase activity"/>
    <property type="evidence" value="ECO:0007669"/>
    <property type="project" value="TreeGrafter"/>
</dbReference>
<sequence>MAPNHLRALPTLSRFDAASAAVVSFLQQSIPMSMWSVTRFDGENQVFLKTSEGNTLNIHDGQARPWEQTMCKLMIDGDIPSVVPDTALEPTIARSDDPDWKPLRTYVGIPILQPDGAIFGTVCGYDTQPHSSDLYDRVPLLELLSSLLSAVLDSDHARMDAERRAATAEIEAESDPLTGLLNRRGWDRWLTPENERWLEFGDPAAVVVADLDGLKEVNDRYGHAAGDELIRRTAGVLTDWAGPTDIVARLGGDEFGILLVGSGHKTTADKVAELSGSLEHEAISMSVGFASFASTGSSVAAWNAADSVMYRVKRLSGGGRRRSSGRRASDRPGGTVVSGSR</sequence>
<dbReference type="Gene3D" id="3.30.70.270">
    <property type="match status" value="1"/>
</dbReference>
<keyword evidence="4" id="KW-1185">Reference proteome</keyword>
<dbReference type="Pfam" id="PF00990">
    <property type="entry name" value="GGDEF"/>
    <property type="match status" value="1"/>
</dbReference>
<dbReference type="SMART" id="SM00267">
    <property type="entry name" value="GGDEF"/>
    <property type="match status" value="1"/>
</dbReference>
<dbReference type="PANTHER" id="PTHR45138">
    <property type="entry name" value="REGULATORY COMPONENTS OF SENSORY TRANSDUCTION SYSTEM"/>
    <property type="match status" value="1"/>
</dbReference>
<dbReference type="AlphaFoldDB" id="A0A917FND3"/>
<dbReference type="Proteomes" id="UP000654257">
    <property type="component" value="Unassembled WGS sequence"/>
</dbReference>
<dbReference type="CDD" id="cd01949">
    <property type="entry name" value="GGDEF"/>
    <property type="match status" value="1"/>
</dbReference>
<evidence type="ECO:0000313" key="3">
    <source>
        <dbReference type="EMBL" id="GGF95481.1"/>
    </source>
</evidence>
<dbReference type="InterPro" id="IPR029016">
    <property type="entry name" value="GAF-like_dom_sf"/>
</dbReference>
<dbReference type="InterPro" id="IPR050469">
    <property type="entry name" value="Diguanylate_Cyclase"/>
</dbReference>
<proteinExistence type="predicted"/>
<dbReference type="SUPFAM" id="SSF55781">
    <property type="entry name" value="GAF domain-like"/>
    <property type="match status" value="1"/>
</dbReference>
<dbReference type="Gene3D" id="3.30.450.40">
    <property type="match status" value="1"/>
</dbReference>
<dbReference type="InterPro" id="IPR043128">
    <property type="entry name" value="Rev_trsase/Diguanyl_cyclase"/>
</dbReference>
<evidence type="ECO:0000313" key="4">
    <source>
        <dbReference type="Proteomes" id="UP000654257"/>
    </source>
</evidence>
<dbReference type="SUPFAM" id="SSF55073">
    <property type="entry name" value="Nucleotide cyclase"/>
    <property type="match status" value="1"/>
</dbReference>
<dbReference type="InterPro" id="IPR029787">
    <property type="entry name" value="Nucleotide_cyclase"/>
</dbReference>
<protein>
    <recommendedName>
        <fullName evidence="2">GGDEF domain-containing protein</fullName>
    </recommendedName>
</protein>
<dbReference type="GO" id="GO:0005886">
    <property type="term" value="C:plasma membrane"/>
    <property type="evidence" value="ECO:0007669"/>
    <property type="project" value="TreeGrafter"/>
</dbReference>
<feature type="region of interest" description="Disordered" evidence="1">
    <location>
        <begin position="316"/>
        <end position="341"/>
    </location>
</feature>
<dbReference type="PANTHER" id="PTHR45138:SF9">
    <property type="entry name" value="DIGUANYLATE CYCLASE DGCM-RELATED"/>
    <property type="match status" value="1"/>
</dbReference>
<dbReference type="InterPro" id="IPR000160">
    <property type="entry name" value="GGDEF_dom"/>
</dbReference>
<reference evidence="3" key="1">
    <citation type="journal article" date="2014" name="Int. J. Syst. Evol. Microbiol.">
        <title>Complete genome sequence of Corynebacterium casei LMG S-19264T (=DSM 44701T), isolated from a smear-ripened cheese.</title>
        <authorList>
            <consortium name="US DOE Joint Genome Institute (JGI-PGF)"/>
            <person name="Walter F."/>
            <person name="Albersmeier A."/>
            <person name="Kalinowski J."/>
            <person name="Ruckert C."/>
        </authorList>
    </citation>
    <scope>NUCLEOTIDE SEQUENCE</scope>
    <source>
        <strain evidence="3">CCM 7905</strain>
    </source>
</reference>
<evidence type="ECO:0000259" key="2">
    <source>
        <dbReference type="PROSITE" id="PS50887"/>
    </source>
</evidence>
<dbReference type="EMBL" id="BMCU01000001">
    <property type="protein sequence ID" value="GGF95481.1"/>
    <property type="molecule type" value="Genomic_DNA"/>
</dbReference>